<dbReference type="AlphaFoldDB" id="A0A423K7H3"/>
<dbReference type="GO" id="GO:0003700">
    <property type="term" value="F:DNA-binding transcription factor activity"/>
    <property type="evidence" value="ECO:0007669"/>
    <property type="project" value="InterPro"/>
</dbReference>
<dbReference type="InterPro" id="IPR036388">
    <property type="entry name" value="WH-like_DNA-bd_sf"/>
</dbReference>
<dbReference type="InterPro" id="IPR005119">
    <property type="entry name" value="LysR_subst-bd"/>
</dbReference>
<dbReference type="InterPro" id="IPR036390">
    <property type="entry name" value="WH_DNA-bd_sf"/>
</dbReference>
<dbReference type="Pfam" id="PF03466">
    <property type="entry name" value="LysR_substrate"/>
    <property type="match status" value="1"/>
</dbReference>
<evidence type="ECO:0000313" key="7">
    <source>
        <dbReference type="Proteomes" id="UP000283627"/>
    </source>
</evidence>
<dbReference type="Gene3D" id="1.10.10.10">
    <property type="entry name" value="Winged helix-like DNA-binding domain superfamily/Winged helix DNA-binding domain"/>
    <property type="match status" value="1"/>
</dbReference>
<dbReference type="InterPro" id="IPR058163">
    <property type="entry name" value="LysR-type_TF_proteobact-type"/>
</dbReference>
<dbReference type="GO" id="GO:0043565">
    <property type="term" value="F:sequence-specific DNA binding"/>
    <property type="evidence" value="ECO:0007669"/>
    <property type="project" value="TreeGrafter"/>
</dbReference>
<protein>
    <submittedName>
        <fullName evidence="6">LysR family transcriptional regulator</fullName>
    </submittedName>
</protein>
<dbReference type="Gene3D" id="3.40.190.290">
    <property type="match status" value="1"/>
</dbReference>
<reference evidence="6 7" key="1">
    <citation type="submission" date="2016-10" db="EMBL/GenBank/DDBJ databases">
        <title>Comparative genome analysis of multiple Pseudomonas spp. focuses on biocontrol and plant growth promoting traits.</title>
        <authorList>
            <person name="Tao X.-Y."/>
            <person name="Taylor C.G."/>
        </authorList>
    </citation>
    <scope>NUCLEOTIDE SEQUENCE [LARGE SCALE GENOMIC DNA]</scope>
    <source>
        <strain evidence="6 7">39A2</strain>
    </source>
</reference>
<evidence type="ECO:0000256" key="4">
    <source>
        <dbReference type="ARBA" id="ARBA00023163"/>
    </source>
</evidence>
<feature type="domain" description="HTH lysR-type" evidence="5">
    <location>
        <begin position="2"/>
        <end position="59"/>
    </location>
</feature>
<evidence type="ECO:0000313" key="6">
    <source>
        <dbReference type="EMBL" id="RON47693.1"/>
    </source>
</evidence>
<dbReference type="PANTHER" id="PTHR30537">
    <property type="entry name" value="HTH-TYPE TRANSCRIPTIONAL REGULATOR"/>
    <property type="match status" value="1"/>
</dbReference>
<keyword evidence="3" id="KW-0238">DNA-binding</keyword>
<organism evidence="6 7">
    <name type="scientific">Pseudomonas frederiksbergensis</name>
    <dbReference type="NCBI Taxonomy" id="104087"/>
    <lineage>
        <taxon>Bacteria</taxon>
        <taxon>Pseudomonadati</taxon>
        <taxon>Pseudomonadota</taxon>
        <taxon>Gammaproteobacteria</taxon>
        <taxon>Pseudomonadales</taxon>
        <taxon>Pseudomonadaceae</taxon>
        <taxon>Pseudomonas</taxon>
    </lineage>
</organism>
<proteinExistence type="inferred from homology"/>
<dbReference type="EMBL" id="MOBP01000021">
    <property type="protein sequence ID" value="RON47693.1"/>
    <property type="molecule type" value="Genomic_DNA"/>
</dbReference>
<evidence type="ECO:0000256" key="1">
    <source>
        <dbReference type="ARBA" id="ARBA00009437"/>
    </source>
</evidence>
<gene>
    <name evidence="6" type="ORF">BK665_25420</name>
</gene>
<dbReference type="Proteomes" id="UP000283627">
    <property type="component" value="Unassembled WGS sequence"/>
</dbReference>
<evidence type="ECO:0000256" key="2">
    <source>
        <dbReference type="ARBA" id="ARBA00023015"/>
    </source>
</evidence>
<dbReference type="SUPFAM" id="SSF46785">
    <property type="entry name" value="Winged helix' DNA-binding domain"/>
    <property type="match status" value="1"/>
</dbReference>
<dbReference type="InterPro" id="IPR000847">
    <property type="entry name" value="LysR_HTH_N"/>
</dbReference>
<dbReference type="PROSITE" id="PS50931">
    <property type="entry name" value="HTH_LYSR"/>
    <property type="match status" value="1"/>
</dbReference>
<dbReference type="PANTHER" id="PTHR30537:SF3">
    <property type="entry name" value="TRANSCRIPTIONAL REGULATORY PROTEIN"/>
    <property type="match status" value="1"/>
</dbReference>
<dbReference type="Pfam" id="PF00126">
    <property type="entry name" value="HTH_1"/>
    <property type="match status" value="1"/>
</dbReference>
<dbReference type="SUPFAM" id="SSF53850">
    <property type="entry name" value="Periplasmic binding protein-like II"/>
    <property type="match status" value="1"/>
</dbReference>
<keyword evidence="2" id="KW-0805">Transcription regulation</keyword>
<keyword evidence="4" id="KW-0804">Transcription</keyword>
<name>A0A423K7H3_9PSED</name>
<evidence type="ECO:0000256" key="3">
    <source>
        <dbReference type="ARBA" id="ARBA00023125"/>
    </source>
</evidence>
<comment type="similarity">
    <text evidence="1">Belongs to the LysR transcriptional regulatory family.</text>
</comment>
<comment type="caution">
    <text evidence="6">The sequence shown here is derived from an EMBL/GenBank/DDBJ whole genome shotgun (WGS) entry which is preliminary data.</text>
</comment>
<accession>A0A423K7H3</accession>
<dbReference type="GO" id="GO:0006351">
    <property type="term" value="P:DNA-templated transcription"/>
    <property type="evidence" value="ECO:0007669"/>
    <property type="project" value="TreeGrafter"/>
</dbReference>
<evidence type="ECO:0000259" key="5">
    <source>
        <dbReference type="PROSITE" id="PS50931"/>
    </source>
</evidence>
<sequence>MFDWNDLRFFLELQRSGRLLTAARRLNTTHATVARHIEAIEKSLGTALFVQHAQGYQLTPAGEALLKHAEAMENVALLAQEEITQSTAPLGKIRVGVTEGLGIMFLASRINGLFERYPGLEVELVAVPRFVSILNREAEISIHLERPAADMLVTRKLTDYRLALYASRAYLDQAPPLNSREDLGRHAWIGYVDDLLFSQELMFLNSFCRNPQVVFHSTSVIAQQQAARSGLGIAVLPCYMASADPELVPLLPQESIQRSYWISTRRELHKSVRLRVLWDYVVELCEQEQGLLLGQGQRQVTDAGNRSSENGANL</sequence>
<dbReference type="STRING" id="104087.PFAS1_27985"/>
<dbReference type="OrthoDB" id="570111at2"/>
<dbReference type="RefSeq" id="WP_123409632.1">
    <property type="nucleotide sequence ID" value="NZ_MOBP01000021.1"/>
</dbReference>